<evidence type="ECO:0000313" key="2">
    <source>
        <dbReference type="EMBL" id="KAK5256121.1"/>
    </source>
</evidence>
<accession>A0ABR0LXR0</accession>
<proteinExistence type="predicted"/>
<keyword evidence="3" id="KW-1185">Reference proteome</keyword>
<protein>
    <submittedName>
        <fullName evidence="2">Uncharacterized protein</fullName>
    </submittedName>
</protein>
<keyword evidence="1" id="KW-1133">Transmembrane helix</keyword>
<dbReference type="EMBL" id="JAVRRA010008682">
    <property type="protein sequence ID" value="KAK5256121.1"/>
    <property type="molecule type" value="Genomic_DNA"/>
</dbReference>
<gene>
    <name evidence="2" type="ORF">LTR16_003971</name>
</gene>
<dbReference type="Proteomes" id="UP001357485">
    <property type="component" value="Unassembled WGS sequence"/>
</dbReference>
<keyword evidence="1" id="KW-0812">Transmembrane</keyword>
<feature type="transmembrane region" description="Helical" evidence="1">
    <location>
        <begin position="12"/>
        <end position="34"/>
    </location>
</feature>
<reference evidence="2 3" key="1">
    <citation type="submission" date="2023-08" db="EMBL/GenBank/DDBJ databases">
        <title>Black Yeasts Isolated from many extreme environments.</title>
        <authorList>
            <person name="Coleine C."/>
            <person name="Stajich J.E."/>
            <person name="Selbmann L."/>
        </authorList>
    </citation>
    <scope>NUCLEOTIDE SEQUENCE [LARGE SCALE GENOMIC DNA]</scope>
    <source>
        <strain evidence="2 3">CCFEE 536</strain>
    </source>
</reference>
<name>A0ABR0LXR0_9PEZI</name>
<sequence>MGVTLSTLSTLAPVSFASTVVGFISLAITLLTFIRVFWDNLMTLASAPQEVEDYKGNLKQELYEERSNIRAMKGRIKSSDKDNVTRDGYPLSEATRLKIQSDAVRHV</sequence>
<feature type="non-terminal residue" evidence="2">
    <location>
        <position position="107"/>
    </location>
</feature>
<comment type="caution">
    <text evidence="2">The sequence shown here is derived from an EMBL/GenBank/DDBJ whole genome shotgun (WGS) entry which is preliminary data.</text>
</comment>
<organism evidence="2 3">
    <name type="scientific">Cryomyces antarcticus</name>
    <dbReference type="NCBI Taxonomy" id="329879"/>
    <lineage>
        <taxon>Eukaryota</taxon>
        <taxon>Fungi</taxon>
        <taxon>Dikarya</taxon>
        <taxon>Ascomycota</taxon>
        <taxon>Pezizomycotina</taxon>
        <taxon>Dothideomycetes</taxon>
        <taxon>Dothideomycetes incertae sedis</taxon>
        <taxon>Cryomyces</taxon>
    </lineage>
</organism>
<evidence type="ECO:0000256" key="1">
    <source>
        <dbReference type="SAM" id="Phobius"/>
    </source>
</evidence>
<evidence type="ECO:0000313" key="3">
    <source>
        <dbReference type="Proteomes" id="UP001357485"/>
    </source>
</evidence>
<keyword evidence="1" id="KW-0472">Membrane</keyword>